<dbReference type="PANTHER" id="PTHR23028">
    <property type="entry name" value="ACETYLTRANSFERASE"/>
    <property type="match status" value="1"/>
</dbReference>
<dbReference type="InterPro" id="IPR050879">
    <property type="entry name" value="Acyltransferase_3"/>
</dbReference>
<gene>
    <name evidence="4" type="ORF">C0039_01465</name>
</gene>
<keyword evidence="1" id="KW-0472">Membrane</keyword>
<dbReference type="OrthoDB" id="9767863at2"/>
<feature type="domain" description="SGNH" evidence="3">
    <location>
        <begin position="407"/>
        <end position="669"/>
    </location>
</feature>
<feature type="domain" description="Acyltransferase 3" evidence="2">
    <location>
        <begin position="11"/>
        <end position="335"/>
    </location>
</feature>
<evidence type="ECO:0000313" key="4">
    <source>
        <dbReference type="EMBL" id="PLW70824.1"/>
    </source>
</evidence>
<dbReference type="Pfam" id="PF01757">
    <property type="entry name" value="Acyl_transf_3"/>
    <property type="match status" value="1"/>
</dbReference>
<evidence type="ECO:0000256" key="1">
    <source>
        <dbReference type="SAM" id="Phobius"/>
    </source>
</evidence>
<feature type="transmembrane region" description="Helical" evidence="1">
    <location>
        <begin position="171"/>
        <end position="190"/>
    </location>
</feature>
<feature type="transmembrane region" description="Helical" evidence="1">
    <location>
        <begin position="251"/>
        <end position="272"/>
    </location>
</feature>
<feature type="transmembrane region" description="Helical" evidence="1">
    <location>
        <begin position="196"/>
        <end position="215"/>
    </location>
</feature>
<dbReference type="Pfam" id="PF19040">
    <property type="entry name" value="SGNH"/>
    <property type="match status" value="1"/>
</dbReference>
<feature type="transmembrane region" description="Helical" evidence="1">
    <location>
        <begin position="36"/>
        <end position="55"/>
    </location>
</feature>
<proteinExistence type="predicted"/>
<comment type="caution">
    <text evidence="4">The sequence shown here is derived from an EMBL/GenBank/DDBJ whole genome shotgun (WGS) entry which is preliminary data.</text>
</comment>
<dbReference type="PANTHER" id="PTHR23028:SF53">
    <property type="entry name" value="ACYL_TRANSF_3 DOMAIN-CONTAINING PROTEIN"/>
    <property type="match status" value="1"/>
</dbReference>
<feature type="transmembrane region" description="Helical" evidence="1">
    <location>
        <begin position="76"/>
        <end position="95"/>
    </location>
</feature>
<sequence length="689" mass="76976">MQKPDTTYRPDIDGLRAVAVLLVLLYHAGFPVSGGYVGVDVFFVISGYLITGIVWKEVSEQRFSFKSFYLRRIKRLLPALTVVVVFTMLLAGAVFTPGDYLDLGESLRYVLTGLGNFYFLDVTQSYFAAEAELLPLIHTWSLAVEEQFYVLWPPALLWVSILSRRISHQHLAVLGVLLFMVALLGSEYLARESVAQAYYLLPARVFELMLGGLLAGYGTRIRRPSAWVLSLLSLAGMALILYFALTLTRQSVFPGFNALWVCLGSALVIYAGGASDRVVSYRLLSLRPLVFVGLISYSLYLWHWPLVAIANYLNLALGGVTGLLIILASMLLAWLSWLLVEQPVRRQVRWDFAPALLVFFLLPLLLSVGFHQYLRKVDGWPHRLVEPLRSVALAYLNDEPGQLYPTCHDKAAEIDTSLRCYIGADAQDSAGRQPDFLLLGDSHANSAAGVFDELGRAADLNGLMVTSGSSPFLLDTDRYRIDSSGHNEHREKFRLRIDSTRDWITAGYRGPVVLGAAWHRYLVDRRINFKPGFEEAFAHTVRWFADRGHPVILYLAIQDIPDNPDVRCIGLDELDLASRWDRLFSSGLLRKGDTCQTLRGLYPAELFADNRAMARAALERLTAGTPGVHIIDPMDFLCEHGQCRTVLEGRYIYHDVTHLNFSGGKALARGMLARGANPLLQIVTDTATQ</sequence>
<name>A0A2N5X8K8_9GAMM</name>
<organism evidence="4 5">
    <name type="scientific">Pseudohalioglobus lutimaris</name>
    <dbReference type="NCBI Taxonomy" id="1737061"/>
    <lineage>
        <taxon>Bacteria</taxon>
        <taxon>Pseudomonadati</taxon>
        <taxon>Pseudomonadota</taxon>
        <taxon>Gammaproteobacteria</taxon>
        <taxon>Cellvibrionales</taxon>
        <taxon>Halieaceae</taxon>
        <taxon>Pseudohalioglobus</taxon>
    </lineage>
</organism>
<dbReference type="GO" id="GO:0016747">
    <property type="term" value="F:acyltransferase activity, transferring groups other than amino-acyl groups"/>
    <property type="evidence" value="ECO:0007669"/>
    <property type="project" value="InterPro"/>
</dbReference>
<keyword evidence="5" id="KW-1185">Reference proteome</keyword>
<protein>
    <recommendedName>
        <fullName evidence="6">Acyltransferase</fullName>
    </recommendedName>
</protein>
<feature type="transmembrane region" description="Helical" evidence="1">
    <location>
        <begin position="315"/>
        <end position="340"/>
    </location>
</feature>
<dbReference type="InterPro" id="IPR043968">
    <property type="entry name" value="SGNH"/>
</dbReference>
<reference evidence="4 5" key="1">
    <citation type="submission" date="2018-01" db="EMBL/GenBank/DDBJ databases">
        <title>The draft genome sequence of Halioglobus lutimaris HF004.</title>
        <authorList>
            <person name="Du Z.-J."/>
            <person name="Shi M.-J."/>
        </authorList>
    </citation>
    <scope>NUCLEOTIDE SEQUENCE [LARGE SCALE GENOMIC DNA]</scope>
    <source>
        <strain evidence="4 5">HF004</strain>
    </source>
</reference>
<dbReference type="GO" id="GO:0009103">
    <property type="term" value="P:lipopolysaccharide biosynthetic process"/>
    <property type="evidence" value="ECO:0007669"/>
    <property type="project" value="TreeGrafter"/>
</dbReference>
<feature type="transmembrane region" description="Helical" evidence="1">
    <location>
        <begin position="12"/>
        <end position="30"/>
    </location>
</feature>
<feature type="transmembrane region" description="Helical" evidence="1">
    <location>
        <begin position="284"/>
        <end position="303"/>
    </location>
</feature>
<accession>A0A2N5X8K8</accession>
<dbReference type="Proteomes" id="UP000235005">
    <property type="component" value="Unassembled WGS sequence"/>
</dbReference>
<dbReference type="EMBL" id="PKUS01000001">
    <property type="protein sequence ID" value="PLW70824.1"/>
    <property type="molecule type" value="Genomic_DNA"/>
</dbReference>
<dbReference type="InterPro" id="IPR002656">
    <property type="entry name" value="Acyl_transf_3_dom"/>
</dbReference>
<evidence type="ECO:0000313" key="5">
    <source>
        <dbReference type="Proteomes" id="UP000235005"/>
    </source>
</evidence>
<feature type="transmembrane region" description="Helical" evidence="1">
    <location>
        <begin position="227"/>
        <end position="245"/>
    </location>
</feature>
<dbReference type="AlphaFoldDB" id="A0A2N5X8K8"/>
<feature type="transmembrane region" description="Helical" evidence="1">
    <location>
        <begin position="352"/>
        <end position="374"/>
    </location>
</feature>
<evidence type="ECO:0000259" key="3">
    <source>
        <dbReference type="Pfam" id="PF19040"/>
    </source>
</evidence>
<keyword evidence="1" id="KW-1133">Transmembrane helix</keyword>
<keyword evidence="1" id="KW-0812">Transmembrane</keyword>
<evidence type="ECO:0000259" key="2">
    <source>
        <dbReference type="Pfam" id="PF01757"/>
    </source>
</evidence>
<evidence type="ECO:0008006" key="6">
    <source>
        <dbReference type="Google" id="ProtNLM"/>
    </source>
</evidence>
<dbReference type="RefSeq" id="WP_101517045.1">
    <property type="nucleotide sequence ID" value="NZ_PKUS01000001.1"/>
</dbReference>
<dbReference type="GO" id="GO:0016020">
    <property type="term" value="C:membrane"/>
    <property type="evidence" value="ECO:0007669"/>
    <property type="project" value="TreeGrafter"/>
</dbReference>